<dbReference type="EMBL" id="CP010401">
    <property type="protein sequence ID" value="ALE03001.1"/>
    <property type="molecule type" value="Genomic_DNA"/>
</dbReference>
<reference evidence="4 5" key="1">
    <citation type="journal article" date="2015" name="Genome Announc.">
        <title>Complete Genome Sequence of Bartonella ancashensis Strain 20.00, Isolated from the Blood of a Patient with Verruga Peruana.</title>
        <authorList>
            <person name="Hang J."/>
            <person name="Mullins K.E."/>
            <person name="Clifford R.J."/>
            <person name="Onmus-Leone F."/>
            <person name="Yang Y."/>
            <person name="Jiang J."/>
            <person name="Leguia M."/>
            <person name="Kasper M.R."/>
            <person name="Maguina C."/>
            <person name="Lesho E.P."/>
            <person name="Jarman R.G."/>
            <person name="Richards A.L."/>
            <person name="Blazes D."/>
        </authorList>
    </citation>
    <scope>NUCLEOTIDE SEQUENCE [LARGE SCALE GENOMIC DNA]</scope>
    <source>
        <strain evidence="4 5">20.00</strain>
    </source>
</reference>
<evidence type="ECO:0000256" key="2">
    <source>
        <dbReference type="SAM" id="Phobius"/>
    </source>
</evidence>
<keyword evidence="2" id="KW-0472">Membrane</keyword>
<accession>A0A0M3T2K4</accession>
<keyword evidence="3" id="KW-0732">Signal</keyword>
<proteinExistence type="predicted"/>
<keyword evidence="2" id="KW-0812">Transmembrane</keyword>
<dbReference type="RefSeq" id="WP_053943683.1">
    <property type="nucleotide sequence ID" value="NZ_CP010401.1"/>
</dbReference>
<organism evidence="4 5">
    <name type="scientific">Bartonella ancashensis</name>
    <dbReference type="NCBI Taxonomy" id="1318743"/>
    <lineage>
        <taxon>Bacteria</taxon>
        <taxon>Pseudomonadati</taxon>
        <taxon>Pseudomonadota</taxon>
        <taxon>Alphaproteobacteria</taxon>
        <taxon>Hyphomicrobiales</taxon>
        <taxon>Bartonellaceae</taxon>
        <taxon>Bartonella</taxon>
    </lineage>
</organism>
<dbReference type="OrthoDB" id="7211121at2"/>
<dbReference type="AlphaFoldDB" id="A0A0M3T2K4"/>
<evidence type="ECO:0000256" key="1">
    <source>
        <dbReference type="ARBA" id="ARBA00004141"/>
    </source>
</evidence>
<dbReference type="PATRIC" id="fig|1318743.3.peg.194"/>
<comment type="subcellular location">
    <subcellularLocation>
        <location evidence="1">Membrane</location>
        <topology evidence="1">Multi-pass membrane protein</topology>
    </subcellularLocation>
</comment>
<dbReference type="STRING" id="1318743.PU02_0187"/>
<sequence length="102" mass="10597">MTHIVYRNANFIIAVLFFTMLIVVSPAYAANGLGNVDSVLEAIVKMMTGNTAKLIATVCIAVVGIGWMSGFIDLRKAAYCILGIGIAFGAPSLVNSLVGGSS</sequence>
<name>A0A0M3T2K4_9HYPH</name>
<feature type="transmembrane region" description="Helical" evidence="2">
    <location>
        <begin position="53"/>
        <end position="72"/>
    </location>
</feature>
<dbReference type="KEGG" id="banc:PU02_0187"/>
<keyword evidence="5" id="KW-1185">Reference proteome</keyword>
<dbReference type="InterPro" id="IPR007039">
    <property type="entry name" value="TrbC/VirB2"/>
</dbReference>
<feature type="signal peptide" evidence="3">
    <location>
        <begin position="1"/>
        <end position="29"/>
    </location>
</feature>
<evidence type="ECO:0000313" key="5">
    <source>
        <dbReference type="Proteomes" id="UP000057213"/>
    </source>
</evidence>
<dbReference type="Pfam" id="PF04956">
    <property type="entry name" value="TrbC"/>
    <property type="match status" value="1"/>
</dbReference>
<feature type="chain" id="PRO_5005789502" evidence="3">
    <location>
        <begin position="30"/>
        <end position="102"/>
    </location>
</feature>
<evidence type="ECO:0000256" key="3">
    <source>
        <dbReference type="SAM" id="SignalP"/>
    </source>
</evidence>
<evidence type="ECO:0000313" key="4">
    <source>
        <dbReference type="EMBL" id="ALE03001.1"/>
    </source>
</evidence>
<protein>
    <submittedName>
        <fullName evidence="4">Major pilus subunit of type IV secretion complex (VirB2)</fullName>
    </submittedName>
</protein>
<gene>
    <name evidence="4" type="ORF">PU02_0187</name>
</gene>
<dbReference type="GO" id="GO:0016020">
    <property type="term" value="C:membrane"/>
    <property type="evidence" value="ECO:0007669"/>
    <property type="project" value="UniProtKB-SubCell"/>
</dbReference>
<feature type="transmembrane region" description="Helical" evidence="2">
    <location>
        <begin position="79"/>
        <end position="98"/>
    </location>
</feature>
<dbReference type="Proteomes" id="UP000057213">
    <property type="component" value="Chromosome"/>
</dbReference>
<keyword evidence="2" id="KW-1133">Transmembrane helix</keyword>